<feature type="transmembrane region" description="Helical" evidence="6">
    <location>
        <begin position="238"/>
        <end position="259"/>
    </location>
</feature>
<keyword evidence="8" id="KW-1185">Reference proteome</keyword>
<feature type="transmembrane region" description="Helical" evidence="6">
    <location>
        <begin position="29"/>
        <end position="58"/>
    </location>
</feature>
<evidence type="ECO:0000256" key="1">
    <source>
        <dbReference type="ARBA" id="ARBA00004651"/>
    </source>
</evidence>
<evidence type="ECO:0000256" key="3">
    <source>
        <dbReference type="ARBA" id="ARBA00022692"/>
    </source>
</evidence>
<comment type="caution">
    <text evidence="7">The sequence shown here is derived from an EMBL/GenBank/DDBJ whole genome shotgun (WGS) entry which is preliminary data.</text>
</comment>
<evidence type="ECO:0000313" key="7">
    <source>
        <dbReference type="EMBL" id="MCM1984274.1"/>
    </source>
</evidence>
<protein>
    <submittedName>
        <fullName evidence="7">Cobalt ECF transporter T component CbiQ</fullName>
    </submittedName>
</protein>
<sequence length="262" mass="29878">MVIALHHDFFIPRSSAVHQWPVRSKLLCLLAMMFAIAMVQHLILLPWVLGMVLGLYLYAQLPLQYLLRRLPYPGFLILGTVLLLPWTSGQDILWQWGWLALRAEGLQGAILIAGRFLAIVILGFILLGSTPFLQIVGALRSLKVPPLLTDMALLTYRYLFEMTDQLATMRQSMTLRGYGSTPQALHRRWKWLVALFGSLLLRSYDQSQRVYQAMKLRGYGQTRQLHHRQQIQRGRGSSVPLTPLSLLMTVCLLVAQWMLSGL</sequence>
<dbReference type="Proteomes" id="UP000031561">
    <property type="component" value="Unassembled WGS sequence"/>
</dbReference>
<accession>A0ABD4T740</accession>
<dbReference type="AlphaFoldDB" id="A0ABD4T740"/>
<dbReference type="PANTHER" id="PTHR34857:SF2">
    <property type="entry name" value="SLL0384 PROTEIN"/>
    <property type="match status" value="1"/>
</dbReference>
<dbReference type="InterPro" id="IPR003339">
    <property type="entry name" value="ABC/ECF_trnsptr_transmembrane"/>
</dbReference>
<dbReference type="PANTHER" id="PTHR34857">
    <property type="entry name" value="SLL0384 PROTEIN"/>
    <property type="match status" value="1"/>
</dbReference>
<feature type="transmembrane region" description="Helical" evidence="6">
    <location>
        <begin position="108"/>
        <end position="133"/>
    </location>
</feature>
<comment type="subcellular location">
    <subcellularLocation>
        <location evidence="1">Cell membrane</location>
        <topology evidence="1">Multi-pass membrane protein</topology>
    </subcellularLocation>
</comment>
<keyword evidence="4 6" id="KW-1133">Transmembrane helix</keyword>
<dbReference type="RefSeq" id="WP_166276009.1">
    <property type="nucleotide sequence ID" value="NZ_JTHE03000091.1"/>
</dbReference>
<keyword evidence="5 6" id="KW-0472">Membrane</keyword>
<name>A0ABD4T740_9CYAN</name>
<dbReference type="InterPro" id="IPR051611">
    <property type="entry name" value="ECF_transporter_component"/>
</dbReference>
<dbReference type="EMBL" id="JTHE03000091">
    <property type="protein sequence ID" value="MCM1984274.1"/>
    <property type="molecule type" value="Genomic_DNA"/>
</dbReference>
<reference evidence="7 8" key="1">
    <citation type="journal article" date="2015" name="Genome Announc.">
        <title>Draft Genome Sequence of Filamentous Marine Cyanobacterium Lyngbya confervoides Strain BDU141951.</title>
        <authorList>
            <person name="Chandrababunaidu M.M."/>
            <person name="Sen D."/>
            <person name="Tripathy S."/>
        </authorList>
    </citation>
    <scope>NUCLEOTIDE SEQUENCE [LARGE SCALE GENOMIC DNA]</scope>
    <source>
        <strain evidence="7 8">BDU141951</strain>
    </source>
</reference>
<evidence type="ECO:0000256" key="2">
    <source>
        <dbReference type="ARBA" id="ARBA00022475"/>
    </source>
</evidence>
<dbReference type="Pfam" id="PF02361">
    <property type="entry name" value="CbiQ"/>
    <property type="match status" value="1"/>
</dbReference>
<dbReference type="NCBIfam" id="TIGR02454">
    <property type="entry name" value="ECF_T_CbiQ"/>
    <property type="match status" value="1"/>
</dbReference>
<evidence type="ECO:0000256" key="6">
    <source>
        <dbReference type="SAM" id="Phobius"/>
    </source>
</evidence>
<dbReference type="InterPro" id="IPR012809">
    <property type="entry name" value="ECF_CbiQ"/>
</dbReference>
<dbReference type="CDD" id="cd16914">
    <property type="entry name" value="EcfT"/>
    <property type="match status" value="1"/>
</dbReference>
<keyword evidence="2" id="KW-1003">Cell membrane</keyword>
<evidence type="ECO:0000256" key="5">
    <source>
        <dbReference type="ARBA" id="ARBA00023136"/>
    </source>
</evidence>
<feature type="transmembrane region" description="Helical" evidence="6">
    <location>
        <begin position="70"/>
        <end position="88"/>
    </location>
</feature>
<proteinExistence type="predicted"/>
<organism evidence="7 8">
    <name type="scientific">Lyngbya confervoides BDU141951</name>
    <dbReference type="NCBI Taxonomy" id="1574623"/>
    <lineage>
        <taxon>Bacteria</taxon>
        <taxon>Bacillati</taxon>
        <taxon>Cyanobacteriota</taxon>
        <taxon>Cyanophyceae</taxon>
        <taxon>Oscillatoriophycideae</taxon>
        <taxon>Oscillatoriales</taxon>
        <taxon>Microcoleaceae</taxon>
        <taxon>Lyngbya</taxon>
    </lineage>
</organism>
<gene>
    <name evidence="7" type="primary">cbiQ</name>
    <name evidence="7" type="ORF">QQ91_0015730</name>
</gene>
<keyword evidence="3 6" id="KW-0812">Transmembrane</keyword>
<dbReference type="GO" id="GO:0005886">
    <property type="term" value="C:plasma membrane"/>
    <property type="evidence" value="ECO:0007669"/>
    <property type="project" value="UniProtKB-SubCell"/>
</dbReference>
<evidence type="ECO:0000313" key="8">
    <source>
        <dbReference type="Proteomes" id="UP000031561"/>
    </source>
</evidence>
<evidence type="ECO:0000256" key="4">
    <source>
        <dbReference type="ARBA" id="ARBA00022989"/>
    </source>
</evidence>